<dbReference type="OrthoDB" id="9813552at2"/>
<dbReference type="Gene3D" id="2.30.24.10">
    <property type="entry name" value="CAT RNA-binding domain"/>
    <property type="match status" value="1"/>
</dbReference>
<reference evidence="3 4" key="1">
    <citation type="submission" date="2009-06" db="EMBL/GenBank/DDBJ databases">
        <title>The Genome Sequence of Lactobacillus coleohominis strain 101-4-CHN.</title>
        <authorList>
            <consortium name="The Broad Institute Genome Sequencing Platform"/>
            <person name="Ward D."/>
            <person name="Young S.K."/>
            <person name="Zeng Q."/>
            <person name="Koehrsen M."/>
            <person name="Alvarado L."/>
            <person name="Berlin A."/>
            <person name="Borenstein D."/>
            <person name="Chen Z."/>
            <person name="Engels R."/>
            <person name="Freedman E."/>
            <person name="Gellesch M."/>
            <person name="Goldberg J."/>
            <person name="Griggs A."/>
            <person name="Gujja S."/>
            <person name="Heiman D."/>
            <person name="Hepburn T."/>
            <person name="Howarth C."/>
            <person name="Jen D."/>
            <person name="Larson L."/>
            <person name="Lewis B."/>
            <person name="Mehta T."/>
            <person name="Park D."/>
            <person name="Pearson M."/>
            <person name="Roberts A."/>
            <person name="Saif S."/>
            <person name="Shea T."/>
            <person name="Shenoy N."/>
            <person name="Sisk P."/>
            <person name="Stolte C."/>
            <person name="Sykes S."/>
            <person name="Walk T."/>
            <person name="White J."/>
            <person name="Yandava C."/>
            <person name="Liu Y."/>
            <person name="Xu Q."/>
            <person name="Lander E."/>
            <person name="Nusbaum C."/>
            <person name="Galagan J."/>
            <person name="Birren B."/>
        </authorList>
    </citation>
    <scope>NUCLEOTIDE SEQUENCE [LARGE SCALE GENOMIC DNA]</scope>
    <source>
        <strain evidence="3 4">101-4-CHN</strain>
    </source>
</reference>
<dbReference type="InterPro" id="IPR036650">
    <property type="entry name" value="CAT_RNA-bd_dom_sf"/>
</dbReference>
<dbReference type="InterPro" id="IPR036634">
    <property type="entry name" value="PRD_sf"/>
</dbReference>
<dbReference type="PROSITE" id="PS51372">
    <property type="entry name" value="PRD_2"/>
    <property type="match status" value="2"/>
</dbReference>
<dbReference type="PANTHER" id="PTHR30185:SF15">
    <property type="entry name" value="CRYPTIC BETA-GLUCOSIDE BGL OPERON ANTITERMINATOR"/>
    <property type="match status" value="1"/>
</dbReference>
<sequence>MQIKRVLNNNAVISENHSGVEVLLMGSGIAWNKKRGQDVDISKVEQTFLLKNPDTLNKFKEVVIDAPMDEVLIAERIINYAKIKLGRKLNEIIYVNLTDHLHGAIERYRSGIKLTNPLKWDIARLYPDEYDVGMKAVELVKRKLGIDFLDDEAAFIALSFLDVESTGGNEQNNAYQMTQIVTEVEKIVKDFFHTEFDEQSLNYFRFITHLKFFAQRILTDTHYPDDDTDRELMESLSRRYPKALTCAQQVHDFIQRKYRFTISDQEVMYLTVHIARLVKNL</sequence>
<proteinExistence type="predicted"/>
<protein>
    <submittedName>
        <fullName evidence="3">Putative transcription antiterminator LicT</fullName>
    </submittedName>
</protein>
<keyword evidence="4" id="KW-1185">Reference proteome</keyword>
<dbReference type="GO" id="GO:0003723">
    <property type="term" value="F:RNA binding"/>
    <property type="evidence" value="ECO:0007669"/>
    <property type="project" value="InterPro"/>
</dbReference>
<dbReference type="AlphaFoldDB" id="C7XXG9"/>
<evidence type="ECO:0000259" key="2">
    <source>
        <dbReference type="PROSITE" id="PS51372"/>
    </source>
</evidence>
<dbReference type="Proteomes" id="UP000003987">
    <property type="component" value="Unassembled WGS sequence"/>
</dbReference>
<dbReference type="NCBIfam" id="NF046042">
    <property type="entry name" value="LicT"/>
    <property type="match status" value="1"/>
</dbReference>
<name>C7XXG9_9LACO</name>
<evidence type="ECO:0000313" key="4">
    <source>
        <dbReference type="Proteomes" id="UP000003987"/>
    </source>
</evidence>
<accession>C7XXG9</accession>
<dbReference type="InterPro" id="IPR004341">
    <property type="entry name" value="CAT_RNA-bd_dom"/>
</dbReference>
<dbReference type="InterPro" id="IPR050661">
    <property type="entry name" value="BglG_antiterminators"/>
</dbReference>
<dbReference type="SUPFAM" id="SSF63520">
    <property type="entry name" value="PTS-regulatory domain, PRD"/>
    <property type="match status" value="2"/>
</dbReference>
<dbReference type="RefSeq" id="WP_006917454.1">
    <property type="nucleotide sequence ID" value="NZ_GG698806.1"/>
</dbReference>
<dbReference type="PANTHER" id="PTHR30185">
    <property type="entry name" value="CRYPTIC BETA-GLUCOSIDE BGL OPERON ANTITERMINATOR"/>
    <property type="match status" value="1"/>
</dbReference>
<dbReference type="Pfam" id="PF00874">
    <property type="entry name" value="PRD"/>
    <property type="match status" value="2"/>
</dbReference>
<dbReference type="EMBL" id="GG698806">
    <property type="protein sequence ID" value="EEU29720.1"/>
    <property type="molecule type" value="Genomic_DNA"/>
</dbReference>
<dbReference type="HOGENOM" id="CLU_078802_0_0_9"/>
<evidence type="ECO:0000256" key="1">
    <source>
        <dbReference type="ARBA" id="ARBA00022737"/>
    </source>
</evidence>
<dbReference type="Gene3D" id="1.10.1790.10">
    <property type="entry name" value="PRD domain"/>
    <property type="match status" value="2"/>
</dbReference>
<dbReference type="SMART" id="SM01061">
    <property type="entry name" value="CAT_RBD"/>
    <property type="match status" value="1"/>
</dbReference>
<evidence type="ECO:0000313" key="3">
    <source>
        <dbReference type="EMBL" id="EEU29720.1"/>
    </source>
</evidence>
<feature type="domain" description="PRD" evidence="2">
    <location>
        <begin position="65"/>
        <end position="170"/>
    </location>
</feature>
<gene>
    <name evidence="3" type="ORF">HMPREF0501_01514</name>
</gene>
<organism evidence="3 4">
    <name type="scientific">Limosilactobacillus coleohominis 101-4-CHN</name>
    <dbReference type="NCBI Taxonomy" id="575594"/>
    <lineage>
        <taxon>Bacteria</taxon>
        <taxon>Bacillati</taxon>
        <taxon>Bacillota</taxon>
        <taxon>Bacilli</taxon>
        <taxon>Lactobacillales</taxon>
        <taxon>Lactobacillaceae</taxon>
        <taxon>Limosilactobacillus</taxon>
    </lineage>
</organism>
<feature type="domain" description="PRD" evidence="2">
    <location>
        <begin position="172"/>
        <end position="281"/>
    </location>
</feature>
<keyword evidence="1" id="KW-0677">Repeat</keyword>
<dbReference type="eggNOG" id="COG3711">
    <property type="taxonomic scope" value="Bacteria"/>
</dbReference>
<dbReference type="InterPro" id="IPR011608">
    <property type="entry name" value="PRD"/>
</dbReference>
<dbReference type="STRING" id="575594.HMPREF0501_01514"/>
<dbReference type="Pfam" id="PF03123">
    <property type="entry name" value="CAT_RBD"/>
    <property type="match status" value="1"/>
</dbReference>
<dbReference type="SUPFAM" id="SSF50151">
    <property type="entry name" value="SacY-like RNA-binding domain"/>
    <property type="match status" value="1"/>
</dbReference>
<dbReference type="GO" id="GO:0006355">
    <property type="term" value="P:regulation of DNA-templated transcription"/>
    <property type="evidence" value="ECO:0007669"/>
    <property type="project" value="InterPro"/>
</dbReference>